<sequence>MSRQLHTNQPDADLIAADAVARAVSVPPAVTFSSISVTYRRGRAMTSALVDFNLRIAIGETVALLGPGGAGKSTAIKTLAGLIRPSHGRILLGDRDITDVPPAKRGNGIFVHSFALFPHIKVADNVAAGLKARGYRRSELATRVAETLDMVGMRAYARRLPRELSGLQQHRVAMARALVVKPDVLLLDEPLAALDVDSRRCALTELRQLRKSVPETAMVYATRNRNDALVLADRIAIMRDAHLVDVDTPDRLWDRPSNRFVATLLGAANLIACTVGRVYGHSALVTVGDRMLSALAHSSSTGARRWAPQSPAYLCIRPHDIHVCSPTDPIALPARVLDSVWCGASTRLTLAVDGIDDQPLLADVAGRAIYLTGAQVGVKLPPQSCVLVERDT</sequence>
<evidence type="ECO:0000256" key="1">
    <source>
        <dbReference type="ARBA" id="ARBA00022448"/>
    </source>
</evidence>
<dbReference type="Pfam" id="PF08402">
    <property type="entry name" value="TOBE_2"/>
    <property type="match status" value="1"/>
</dbReference>
<gene>
    <name evidence="5" type="ORF">GOEFS_004_00120</name>
</gene>
<proteinExistence type="predicted"/>
<dbReference type="InterPro" id="IPR003439">
    <property type="entry name" value="ABC_transporter-like_ATP-bd"/>
</dbReference>
<dbReference type="InterPro" id="IPR003593">
    <property type="entry name" value="AAA+_ATPase"/>
</dbReference>
<dbReference type="GO" id="GO:0016887">
    <property type="term" value="F:ATP hydrolysis activity"/>
    <property type="evidence" value="ECO:0007669"/>
    <property type="project" value="InterPro"/>
</dbReference>
<dbReference type="PANTHER" id="PTHR42781:SF4">
    <property type="entry name" value="SPERMIDINE_PUTRESCINE IMPORT ATP-BINDING PROTEIN POTA"/>
    <property type="match status" value="1"/>
</dbReference>
<dbReference type="InterPro" id="IPR050093">
    <property type="entry name" value="ABC_SmlMolc_Importer"/>
</dbReference>
<dbReference type="InterPro" id="IPR027417">
    <property type="entry name" value="P-loop_NTPase"/>
</dbReference>
<dbReference type="PROSITE" id="PS50893">
    <property type="entry name" value="ABC_TRANSPORTER_2"/>
    <property type="match status" value="1"/>
</dbReference>
<dbReference type="OrthoDB" id="9802264at2"/>
<evidence type="ECO:0000313" key="5">
    <source>
        <dbReference type="EMBL" id="GAB16497.1"/>
    </source>
</evidence>
<name>H0QUJ6_9ACTN</name>
<comment type="caution">
    <text evidence="5">The sequence shown here is derived from an EMBL/GenBank/DDBJ whole genome shotgun (WGS) entry which is preliminary data.</text>
</comment>
<evidence type="ECO:0000259" key="4">
    <source>
        <dbReference type="PROSITE" id="PS50893"/>
    </source>
</evidence>
<evidence type="ECO:0000313" key="6">
    <source>
        <dbReference type="Proteomes" id="UP000035034"/>
    </source>
</evidence>
<evidence type="ECO:0000256" key="3">
    <source>
        <dbReference type="ARBA" id="ARBA00022840"/>
    </source>
</evidence>
<dbReference type="GO" id="GO:0043190">
    <property type="term" value="C:ATP-binding cassette (ABC) transporter complex"/>
    <property type="evidence" value="ECO:0007669"/>
    <property type="project" value="InterPro"/>
</dbReference>
<dbReference type="Gene3D" id="3.40.50.300">
    <property type="entry name" value="P-loop containing nucleotide triphosphate hydrolases"/>
    <property type="match status" value="1"/>
</dbReference>
<evidence type="ECO:0000256" key="2">
    <source>
        <dbReference type="ARBA" id="ARBA00022741"/>
    </source>
</evidence>
<organism evidence="5 6">
    <name type="scientific">Gordonia effusa NBRC 100432</name>
    <dbReference type="NCBI Taxonomy" id="1077974"/>
    <lineage>
        <taxon>Bacteria</taxon>
        <taxon>Bacillati</taxon>
        <taxon>Actinomycetota</taxon>
        <taxon>Actinomycetes</taxon>
        <taxon>Mycobacteriales</taxon>
        <taxon>Gordoniaceae</taxon>
        <taxon>Gordonia</taxon>
    </lineage>
</organism>
<dbReference type="SMART" id="SM00382">
    <property type="entry name" value="AAA"/>
    <property type="match status" value="1"/>
</dbReference>
<dbReference type="GO" id="GO:0005524">
    <property type="term" value="F:ATP binding"/>
    <property type="evidence" value="ECO:0007669"/>
    <property type="project" value="UniProtKB-KW"/>
</dbReference>
<dbReference type="STRING" id="1077974.GOEFS_004_00120"/>
<reference evidence="5 6" key="1">
    <citation type="submission" date="2011-12" db="EMBL/GenBank/DDBJ databases">
        <title>Whole genome shotgun sequence of Gordonia effusa NBRC 100432.</title>
        <authorList>
            <person name="Yoshida I."/>
            <person name="Takarada H."/>
            <person name="Hosoyama A."/>
            <person name="Tsuchikane K."/>
            <person name="Katsumata H."/>
            <person name="Yamazaki S."/>
            <person name="Fujita N."/>
        </authorList>
    </citation>
    <scope>NUCLEOTIDE SEQUENCE [LARGE SCALE GENOMIC DNA]</scope>
    <source>
        <strain evidence="5 6">NBRC 100432</strain>
    </source>
</reference>
<dbReference type="InterPro" id="IPR013611">
    <property type="entry name" value="Transp-assoc_OB_typ2"/>
</dbReference>
<dbReference type="EMBL" id="BAEH01000004">
    <property type="protein sequence ID" value="GAB16497.1"/>
    <property type="molecule type" value="Genomic_DNA"/>
</dbReference>
<keyword evidence="2" id="KW-0547">Nucleotide-binding</keyword>
<keyword evidence="1" id="KW-0813">Transport</keyword>
<dbReference type="PANTHER" id="PTHR42781">
    <property type="entry name" value="SPERMIDINE/PUTRESCINE IMPORT ATP-BINDING PROTEIN POTA"/>
    <property type="match status" value="1"/>
</dbReference>
<dbReference type="AlphaFoldDB" id="H0QUJ6"/>
<dbReference type="Gene3D" id="2.40.50.100">
    <property type="match status" value="1"/>
</dbReference>
<feature type="domain" description="ABC transporter" evidence="4">
    <location>
        <begin position="30"/>
        <end position="265"/>
    </location>
</feature>
<dbReference type="InterPro" id="IPR008995">
    <property type="entry name" value="Mo/tungstate-bd_C_term_dom"/>
</dbReference>
<dbReference type="Proteomes" id="UP000035034">
    <property type="component" value="Unassembled WGS sequence"/>
</dbReference>
<keyword evidence="3 5" id="KW-0067">ATP-binding</keyword>
<dbReference type="eggNOG" id="COG3842">
    <property type="taxonomic scope" value="Bacteria"/>
</dbReference>
<dbReference type="SUPFAM" id="SSF50331">
    <property type="entry name" value="MOP-like"/>
    <property type="match status" value="1"/>
</dbReference>
<protein>
    <submittedName>
        <fullName evidence="5">Putative ABC transporter ATP-binding protein</fullName>
    </submittedName>
</protein>
<dbReference type="GO" id="GO:0022857">
    <property type="term" value="F:transmembrane transporter activity"/>
    <property type="evidence" value="ECO:0007669"/>
    <property type="project" value="InterPro"/>
</dbReference>
<accession>H0QUJ6</accession>
<dbReference type="RefSeq" id="WP_007315835.1">
    <property type="nucleotide sequence ID" value="NZ_BAEH01000004.1"/>
</dbReference>
<dbReference type="SUPFAM" id="SSF52540">
    <property type="entry name" value="P-loop containing nucleoside triphosphate hydrolases"/>
    <property type="match status" value="1"/>
</dbReference>
<keyword evidence="6" id="KW-1185">Reference proteome</keyword>
<dbReference type="Pfam" id="PF00005">
    <property type="entry name" value="ABC_tran"/>
    <property type="match status" value="1"/>
</dbReference>